<accession>A0A1R1XFG8</accession>
<evidence type="ECO:0000313" key="2">
    <source>
        <dbReference type="Proteomes" id="UP000187429"/>
    </source>
</evidence>
<evidence type="ECO:0000313" key="1">
    <source>
        <dbReference type="EMBL" id="OMJ13343.1"/>
    </source>
</evidence>
<proteinExistence type="predicted"/>
<dbReference type="AlphaFoldDB" id="A0A1R1XFG8"/>
<keyword evidence="2" id="KW-1185">Reference proteome</keyword>
<dbReference type="EMBL" id="LSSM01005120">
    <property type="protein sequence ID" value="OMJ13343.1"/>
    <property type="molecule type" value="Genomic_DNA"/>
</dbReference>
<sequence length="172" mass="18609">MAQSKDTTGNCRSADKWENLISIYCDCYPECDSTILWSDITDALADTPNNKAPGADGVPSEVWKPAMAEPTPTSPLEKSIQKIINILYDIGDISQCLETSAVVPVPKKGEVKDPDNYRGISMIPTLIIRGVWVPGLTSRIPGLFADEAVILVEPSVDIQAALLTLTEWSGTC</sequence>
<dbReference type="Proteomes" id="UP000187429">
    <property type="component" value="Unassembled WGS sequence"/>
</dbReference>
<comment type="caution">
    <text evidence="1">The sequence shown here is derived from an EMBL/GenBank/DDBJ whole genome shotgun (WGS) entry which is preliminary data.</text>
</comment>
<gene>
    <name evidence="1" type="ORF">AYI69_g9040</name>
</gene>
<name>A0A1R1XFG8_9FUNG</name>
<organism evidence="1 2">
    <name type="scientific">Smittium culicis</name>
    <dbReference type="NCBI Taxonomy" id="133412"/>
    <lineage>
        <taxon>Eukaryota</taxon>
        <taxon>Fungi</taxon>
        <taxon>Fungi incertae sedis</taxon>
        <taxon>Zoopagomycota</taxon>
        <taxon>Kickxellomycotina</taxon>
        <taxon>Harpellomycetes</taxon>
        <taxon>Harpellales</taxon>
        <taxon>Legeriomycetaceae</taxon>
        <taxon>Smittium</taxon>
    </lineage>
</organism>
<reference evidence="2" key="1">
    <citation type="submission" date="2017-01" db="EMBL/GenBank/DDBJ databases">
        <authorList>
            <person name="Wang Y."/>
            <person name="White M."/>
            <person name="Kvist S."/>
            <person name="Moncalvo J.-M."/>
        </authorList>
    </citation>
    <scope>NUCLEOTIDE SEQUENCE [LARGE SCALE GENOMIC DNA]</scope>
    <source>
        <strain evidence="2">ID-206-W2</strain>
    </source>
</reference>
<protein>
    <submittedName>
        <fullName evidence="1">Uncharacterized protein</fullName>
    </submittedName>
</protein>